<name>A0A2X2SPV1_CAPOC</name>
<evidence type="ECO:0000313" key="1">
    <source>
        <dbReference type="EMBL" id="SQA95222.1"/>
    </source>
</evidence>
<gene>
    <name evidence="1" type="ORF">NCTC11545_02441</name>
</gene>
<dbReference type="Proteomes" id="UP000250169">
    <property type="component" value="Unassembled WGS sequence"/>
</dbReference>
<reference evidence="1 2" key="1">
    <citation type="submission" date="2018-06" db="EMBL/GenBank/DDBJ databases">
        <authorList>
            <consortium name="Pathogen Informatics"/>
            <person name="Doyle S."/>
        </authorList>
    </citation>
    <scope>NUCLEOTIDE SEQUENCE [LARGE SCALE GENOMIC DNA]</scope>
    <source>
        <strain evidence="1 2">NCTC11545</strain>
    </source>
</reference>
<accession>A0A2X2SPV1</accession>
<sequence length="30" mass="3350">MRKIGDNNGVPVLKGITEVGLRVEEVKNRK</sequence>
<proteinExistence type="predicted"/>
<organism evidence="1 2">
    <name type="scientific">Capnocytophaga ochracea</name>
    <dbReference type="NCBI Taxonomy" id="1018"/>
    <lineage>
        <taxon>Bacteria</taxon>
        <taxon>Pseudomonadati</taxon>
        <taxon>Bacteroidota</taxon>
        <taxon>Flavobacteriia</taxon>
        <taxon>Flavobacteriales</taxon>
        <taxon>Flavobacteriaceae</taxon>
        <taxon>Capnocytophaga</taxon>
    </lineage>
</organism>
<evidence type="ECO:0000313" key="2">
    <source>
        <dbReference type="Proteomes" id="UP000250169"/>
    </source>
</evidence>
<dbReference type="EMBL" id="UAVS01000010">
    <property type="protein sequence ID" value="SQA95222.1"/>
    <property type="molecule type" value="Genomic_DNA"/>
</dbReference>
<dbReference type="AlphaFoldDB" id="A0A2X2SPV1"/>
<protein>
    <submittedName>
        <fullName evidence="1">Uncharacterized protein</fullName>
    </submittedName>
</protein>